<keyword evidence="3" id="KW-1185">Reference proteome</keyword>
<accession>A0A4Y3NGB1</accession>
<keyword evidence="1" id="KW-0812">Transmembrane</keyword>
<evidence type="ECO:0000256" key="1">
    <source>
        <dbReference type="SAM" id="Phobius"/>
    </source>
</evidence>
<keyword evidence="1" id="KW-1133">Transmembrane helix</keyword>
<organism evidence="2 3">
    <name type="scientific">Paenarthrobacter aurescens</name>
    <name type="common">Arthrobacter aurescens</name>
    <dbReference type="NCBI Taxonomy" id="43663"/>
    <lineage>
        <taxon>Bacteria</taxon>
        <taxon>Bacillati</taxon>
        <taxon>Actinomycetota</taxon>
        <taxon>Actinomycetes</taxon>
        <taxon>Micrococcales</taxon>
        <taxon>Micrococcaceae</taxon>
        <taxon>Paenarthrobacter</taxon>
    </lineage>
</organism>
<proteinExistence type="predicted"/>
<feature type="transmembrane region" description="Helical" evidence="1">
    <location>
        <begin position="88"/>
        <end position="104"/>
    </location>
</feature>
<reference evidence="2 3" key="1">
    <citation type="submission" date="2019-06" db="EMBL/GenBank/DDBJ databases">
        <title>Whole genome shotgun sequence of Paenarthrobacter aurescens NBRC 12136.</title>
        <authorList>
            <person name="Hosoyama A."/>
            <person name="Uohara A."/>
            <person name="Ohji S."/>
            <person name="Ichikawa N."/>
        </authorList>
    </citation>
    <scope>NUCLEOTIDE SEQUENCE [LARGE SCALE GENOMIC DNA]</scope>
    <source>
        <strain evidence="2 3">NBRC 12136</strain>
    </source>
</reference>
<evidence type="ECO:0000313" key="2">
    <source>
        <dbReference type="EMBL" id="GEB17749.1"/>
    </source>
</evidence>
<name>A0A4Y3NGB1_PAEAU</name>
<feature type="transmembrane region" description="Helical" evidence="1">
    <location>
        <begin position="110"/>
        <end position="131"/>
    </location>
</feature>
<dbReference type="EMBL" id="BJMD01000002">
    <property type="protein sequence ID" value="GEB17749.1"/>
    <property type="molecule type" value="Genomic_DNA"/>
</dbReference>
<gene>
    <name evidence="2" type="ORF">AAU01_05040</name>
</gene>
<evidence type="ECO:0000313" key="3">
    <source>
        <dbReference type="Proteomes" id="UP000317715"/>
    </source>
</evidence>
<dbReference type="Proteomes" id="UP000317715">
    <property type="component" value="Unassembled WGS sequence"/>
</dbReference>
<protein>
    <submittedName>
        <fullName evidence="2">Uncharacterized protein</fullName>
    </submittedName>
</protein>
<sequence length="228" mass="25237">MTAVDTLKYAALGQPRRVSRWDIPRLAWMLSSAHTHRFGWILAPFVYLSNVEALRQRASIGGVWHSNARLLLLALPLGGPNRSKMSQPWWLGIAVLGSFVVGMFDKTLGAFLLTACITVLVFLTVPTIFMLPRLWSPDARRANAALKEWSESFESQAYVLSSLVKDSRVEWGVAVPFVEDVIRAAKLPPGTPLAAVANNAKQARFLRALGFQPLEHDGVTTQAMVRKT</sequence>
<keyword evidence="1" id="KW-0472">Membrane</keyword>
<dbReference type="AlphaFoldDB" id="A0A4Y3NGB1"/>
<comment type="caution">
    <text evidence="2">The sequence shown here is derived from an EMBL/GenBank/DDBJ whole genome shotgun (WGS) entry which is preliminary data.</text>
</comment>